<evidence type="ECO:0000313" key="2">
    <source>
        <dbReference type="EMBL" id="VWP00732.1"/>
    </source>
</evidence>
<proteinExistence type="predicted"/>
<organism evidence="2">
    <name type="scientific">Ganoderma boninense</name>
    <dbReference type="NCBI Taxonomy" id="34458"/>
    <lineage>
        <taxon>Eukaryota</taxon>
        <taxon>Fungi</taxon>
        <taxon>Dikarya</taxon>
        <taxon>Basidiomycota</taxon>
        <taxon>Agaricomycotina</taxon>
        <taxon>Agaricomycetes</taxon>
        <taxon>Polyporales</taxon>
        <taxon>Polyporaceae</taxon>
        <taxon>Ganoderma</taxon>
    </lineage>
</organism>
<dbReference type="AlphaFoldDB" id="A0A5K1K4G2"/>
<dbReference type="PANTHER" id="PTHR36681:SF3">
    <property type="entry name" value="NUCLEAR GTPASE, GERMINAL CENTER-ASSOCIATED, TANDEM DUPLICATE 3"/>
    <property type="match status" value="1"/>
</dbReference>
<dbReference type="PANTHER" id="PTHR36681">
    <property type="entry name" value="NUCLEAR GTPASE, GERMINAL CENTER-ASSOCIATED, TANDEM DUPLICATE 3"/>
    <property type="match status" value="1"/>
</dbReference>
<evidence type="ECO:0000256" key="1">
    <source>
        <dbReference type="SAM" id="Coils"/>
    </source>
</evidence>
<dbReference type="EMBL" id="LR728757">
    <property type="protein sequence ID" value="VWP00732.1"/>
    <property type="molecule type" value="Genomic_DNA"/>
</dbReference>
<name>A0A5K1K4G2_9APHY</name>
<accession>A0A5K1K4G2</accession>
<feature type="coiled-coil region" evidence="1">
    <location>
        <begin position="120"/>
        <end position="151"/>
    </location>
</feature>
<sequence length="194" mass="21692">MLQHQASQVAVEICDDFAESMHWQTYLATIRRDGSWWKGDLNVDLLTPFSSHIATGWCDLFARDFFSSLQSETLRLISAVSNEVTESVPDYLQARAKQQVEAIIHSYVEKKRHTAFQLAAKDLTEGLKEAANSIEEQLDNALSEVARTVEKNMSVLWDGPVLVGDGEDVVGPRMRMIGVLDRIISEIDARAATP</sequence>
<reference evidence="2" key="1">
    <citation type="submission" date="2019-10" db="EMBL/GenBank/DDBJ databases">
        <authorList>
            <person name="Nor Muhammad N."/>
        </authorList>
    </citation>
    <scope>NUCLEOTIDE SEQUENCE</scope>
</reference>
<keyword evidence="1" id="KW-0175">Coiled coil</keyword>
<gene>
    <name evidence="2" type="primary">I1RWQ2</name>
</gene>
<protein>
    <submittedName>
        <fullName evidence="2">N/A</fullName>
    </submittedName>
</protein>